<dbReference type="GO" id="GO:0016987">
    <property type="term" value="F:sigma factor activity"/>
    <property type="evidence" value="ECO:0007669"/>
    <property type="project" value="UniProtKB-KW"/>
</dbReference>
<name>A0A1H6HRT0_RUMFL</name>
<dbReference type="InterPro" id="IPR014284">
    <property type="entry name" value="RNA_pol_sigma-70_dom"/>
</dbReference>
<dbReference type="AlphaFoldDB" id="A0A1H6HRT0"/>
<dbReference type="InterPro" id="IPR039425">
    <property type="entry name" value="RNA_pol_sigma-70-like"/>
</dbReference>
<dbReference type="SUPFAM" id="SSF88946">
    <property type="entry name" value="Sigma2 domain of RNA polymerase sigma factors"/>
    <property type="match status" value="1"/>
</dbReference>
<dbReference type="InterPro" id="IPR013324">
    <property type="entry name" value="RNA_pol_sigma_r3/r4-like"/>
</dbReference>
<proteinExistence type="inferred from homology"/>
<evidence type="ECO:0000313" key="7">
    <source>
        <dbReference type="Proteomes" id="UP000183190"/>
    </source>
</evidence>
<organism evidence="6 7">
    <name type="scientific">Ruminococcus flavefaciens</name>
    <dbReference type="NCBI Taxonomy" id="1265"/>
    <lineage>
        <taxon>Bacteria</taxon>
        <taxon>Bacillati</taxon>
        <taxon>Bacillota</taxon>
        <taxon>Clostridia</taxon>
        <taxon>Eubacteriales</taxon>
        <taxon>Oscillospiraceae</taxon>
        <taxon>Ruminococcus</taxon>
    </lineage>
</organism>
<keyword evidence="4" id="KW-0238">DNA-binding</keyword>
<evidence type="ECO:0000256" key="2">
    <source>
        <dbReference type="ARBA" id="ARBA00023015"/>
    </source>
</evidence>
<gene>
    <name evidence="6" type="ORF">SAMN02910265_00162</name>
</gene>
<dbReference type="OrthoDB" id="2678696at2"/>
<dbReference type="GO" id="GO:0003677">
    <property type="term" value="F:DNA binding"/>
    <property type="evidence" value="ECO:0007669"/>
    <property type="project" value="UniProtKB-KW"/>
</dbReference>
<evidence type="ECO:0000256" key="1">
    <source>
        <dbReference type="ARBA" id="ARBA00010641"/>
    </source>
</evidence>
<dbReference type="Gene3D" id="1.10.10.10">
    <property type="entry name" value="Winged helix-like DNA-binding domain superfamily/Winged helix DNA-binding domain"/>
    <property type="match status" value="1"/>
</dbReference>
<comment type="similarity">
    <text evidence="1">Belongs to the sigma-70 factor family. ECF subfamily.</text>
</comment>
<dbReference type="InterPro" id="IPR013325">
    <property type="entry name" value="RNA_pol_sigma_r2"/>
</dbReference>
<evidence type="ECO:0000256" key="3">
    <source>
        <dbReference type="ARBA" id="ARBA00023082"/>
    </source>
</evidence>
<keyword evidence="3" id="KW-0731">Sigma factor</keyword>
<sequence length="186" mass="21419">MNDNELRQLIKSYPEKGQRAFYDKYFNYVYTIVFSYLKNCGRTEDVDECVGDVFAQCFLYFDKQETIEGDMKALAASIARRRAVDAYRKLVKHSGNISIEECEEELRSSEDVVETSETSELRQILYSKVKELGEPESTIIIHKYYYGRTSTEIGEIVSMSGDVVRVKCSRAIKKLREMLVKVGING</sequence>
<dbReference type="PANTHER" id="PTHR43133">
    <property type="entry name" value="RNA POLYMERASE ECF-TYPE SIGMA FACTO"/>
    <property type="match status" value="1"/>
</dbReference>
<dbReference type="GO" id="GO:0006352">
    <property type="term" value="P:DNA-templated transcription initiation"/>
    <property type="evidence" value="ECO:0007669"/>
    <property type="project" value="InterPro"/>
</dbReference>
<protein>
    <submittedName>
        <fullName evidence="6">RNA polymerase sigma-70 factor, ECF subfamily</fullName>
    </submittedName>
</protein>
<evidence type="ECO:0000313" key="6">
    <source>
        <dbReference type="EMBL" id="SEH37766.1"/>
    </source>
</evidence>
<keyword evidence="5" id="KW-0804">Transcription</keyword>
<keyword evidence="2" id="KW-0805">Transcription regulation</keyword>
<reference evidence="6 7" key="1">
    <citation type="submission" date="2016-10" db="EMBL/GenBank/DDBJ databases">
        <authorList>
            <person name="de Groot N.N."/>
        </authorList>
    </citation>
    <scope>NUCLEOTIDE SEQUENCE [LARGE SCALE GENOMIC DNA]</scope>
    <source>
        <strain evidence="6 7">YAD2003</strain>
    </source>
</reference>
<evidence type="ECO:0000256" key="4">
    <source>
        <dbReference type="ARBA" id="ARBA00023125"/>
    </source>
</evidence>
<accession>A0A1H6HRT0</accession>
<evidence type="ECO:0000256" key="5">
    <source>
        <dbReference type="ARBA" id="ARBA00023163"/>
    </source>
</evidence>
<dbReference type="InterPro" id="IPR036388">
    <property type="entry name" value="WH-like_DNA-bd_sf"/>
</dbReference>
<dbReference type="RefSeq" id="WP_074714016.1">
    <property type="nucleotide sequence ID" value="NZ_FNWV01000001.1"/>
</dbReference>
<dbReference type="SUPFAM" id="SSF88659">
    <property type="entry name" value="Sigma3 and sigma4 domains of RNA polymerase sigma factors"/>
    <property type="match status" value="1"/>
</dbReference>
<dbReference type="NCBIfam" id="TIGR02937">
    <property type="entry name" value="sigma70-ECF"/>
    <property type="match status" value="1"/>
</dbReference>
<dbReference type="Proteomes" id="UP000183190">
    <property type="component" value="Unassembled WGS sequence"/>
</dbReference>
<dbReference type="Gene3D" id="1.10.1740.10">
    <property type="match status" value="1"/>
</dbReference>
<dbReference type="EMBL" id="FNWV01000001">
    <property type="protein sequence ID" value="SEH37766.1"/>
    <property type="molecule type" value="Genomic_DNA"/>
</dbReference>
<dbReference type="PANTHER" id="PTHR43133:SF8">
    <property type="entry name" value="RNA POLYMERASE SIGMA FACTOR HI_1459-RELATED"/>
    <property type="match status" value="1"/>
</dbReference>